<name>A0A7G9G9F1_9FIRM</name>
<dbReference type="Gene3D" id="1.10.150.130">
    <property type="match status" value="1"/>
</dbReference>
<dbReference type="PROSITE" id="PS51898">
    <property type="entry name" value="TYR_RECOMBINASE"/>
    <property type="match status" value="1"/>
</dbReference>
<feature type="domain" description="Tyr recombinase" evidence="7">
    <location>
        <begin position="95"/>
        <end position="268"/>
    </location>
</feature>
<dbReference type="InterPro" id="IPR004107">
    <property type="entry name" value="Integrase_SAM-like_N"/>
</dbReference>
<dbReference type="InterPro" id="IPR002104">
    <property type="entry name" value="Integrase_catalytic"/>
</dbReference>
<comment type="function">
    <text evidence="1">Site-specific tyrosine recombinase, which acts by catalyzing the cutting and rejoining of the recombining DNA molecules.</text>
</comment>
<feature type="domain" description="Core-binding (CB)" evidence="8">
    <location>
        <begin position="1"/>
        <end position="77"/>
    </location>
</feature>
<dbReference type="InterPro" id="IPR011010">
    <property type="entry name" value="DNA_brk_join_enz"/>
</dbReference>
<dbReference type="Proteomes" id="UP000515860">
    <property type="component" value="Chromosome"/>
</dbReference>
<dbReference type="InterPro" id="IPR013762">
    <property type="entry name" value="Integrase-like_cat_sf"/>
</dbReference>
<dbReference type="KEGG" id="whj:H9Q79_10850"/>
<comment type="similarity">
    <text evidence="2">Belongs to the 'phage' integrase family.</text>
</comment>
<proteinExistence type="inferred from homology"/>
<evidence type="ECO:0000256" key="4">
    <source>
        <dbReference type="ARBA" id="ARBA00023125"/>
    </source>
</evidence>
<dbReference type="InterPro" id="IPR010998">
    <property type="entry name" value="Integrase_recombinase_N"/>
</dbReference>
<keyword evidence="10" id="KW-1185">Reference proteome</keyword>
<keyword evidence="5" id="KW-0233">DNA recombination</keyword>
<evidence type="ECO:0000256" key="3">
    <source>
        <dbReference type="ARBA" id="ARBA00022908"/>
    </source>
</evidence>
<dbReference type="PANTHER" id="PTHR30349">
    <property type="entry name" value="PHAGE INTEGRASE-RELATED"/>
    <property type="match status" value="1"/>
</dbReference>
<reference evidence="9 10" key="1">
    <citation type="submission" date="2020-08" db="EMBL/GenBank/DDBJ databases">
        <authorList>
            <person name="Liu C."/>
            <person name="Sun Q."/>
        </authorList>
    </citation>
    <scope>NUCLEOTIDE SEQUENCE [LARGE SCALE GENOMIC DNA]</scope>
    <source>
        <strain evidence="9 10">NSJ-29</strain>
    </source>
</reference>
<evidence type="ECO:0000256" key="6">
    <source>
        <dbReference type="PROSITE-ProRule" id="PRU01248"/>
    </source>
</evidence>
<gene>
    <name evidence="9" type="ORF">H9Q79_10850</name>
</gene>
<dbReference type="GO" id="GO:0006310">
    <property type="term" value="P:DNA recombination"/>
    <property type="evidence" value="ECO:0007669"/>
    <property type="project" value="UniProtKB-KW"/>
</dbReference>
<dbReference type="RefSeq" id="WP_118643024.1">
    <property type="nucleotide sequence ID" value="NZ_CP060635.1"/>
</dbReference>
<organism evidence="9 10">
    <name type="scientific">Wansuia hejianensis</name>
    <dbReference type="NCBI Taxonomy" id="2763667"/>
    <lineage>
        <taxon>Bacteria</taxon>
        <taxon>Bacillati</taxon>
        <taxon>Bacillota</taxon>
        <taxon>Clostridia</taxon>
        <taxon>Lachnospirales</taxon>
        <taxon>Lachnospiraceae</taxon>
        <taxon>Wansuia</taxon>
    </lineage>
</organism>
<keyword evidence="4 6" id="KW-0238">DNA-binding</keyword>
<evidence type="ECO:0000313" key="9">
    <source>
        <dbReference type="EMBL" id="QNM07433.1"/>
    </source>
</evidence>
<evidence type="ECO:0000256" key="2">
    <source>
        <dbReference type="ARBA" id="ARBA00008857"/>
    </source>
</evidence>
<dbReference type="AlphaFoldDB" id="A0A7G9G9F1"/>
<evidence type="ECO:0000256" key="5">
    <source>
        <dbReference type="ARBA" id="ARBA00023172"/>
    </source>
</evidence>
<dbReference type="InterPro" id="IPR050090">
    <property type="entry name" value="Tyrosine_recombinase_XerCD"/>
</dbReference>
<evidence type="ECO:0000313" key="10">
    <source>
        <dbReference type="Proteomes" id="UP000515860"/>
    </source>
</evidence>
<dbReference type="SUPFAM" id="SSF56349">
    <property type="entry name" value="DNA breaking-rejoining enzymes"/>
    <property type="match status" value="1"/>
</dbReference>
<dbReference type="PROSITE" id="PS51900">
    <property type="entry name" value="CB"/>
    <property type="match status" value="1"/>
</dbReference>
<sequence length="274" mass="31125">MKGKVEEYLEYLEKEEKSIATRKQYGRDVMSFLRFAGGARVTKELVIRYKENLQKAYQPASVNTKIAAINGFFTFLGREDLRVKQLKIQRRAYCSKEKELTRAEYLRLIQAAESRNDGKLALMIQTICGTGIRVSELSSITAEAVQSGEAVIYLKGKTRSILIPGKLRKVLSAYMKRLNIVSGPVFITRTGRPVDRSNIWKMMKSLCACAGVKPSKVFPHSFRHLFARCFYAINRDIAKLADILGHSNINTTRIYIISSGREHRRHMDALGLVL</sequence>
<accession>A0A7G9G9F1</accession>
<dbReference type="PANTHER" id="PTHR30349:SF89">
    <property type="entry name" value="INTEGRASE_RECOMBINASE"/>
    <property type="match status" value="1"/>
</dbReference>
<dbReference type="GO" id="GO:0003677">
    <property type="term" value="F:DNA binding"/>
    <property type="evidence" value="ECO:0007669"/>
    <property type="project" value="UniProtKB-UniRule"/>
</dbReference>
<dbReference type="Pfam" id="PF02899">
    <property type="entry name" value="Phage_int_SAM_1"/>
    <property type="match status" value="1"/>
</dbReference>
<evidence type="ECO:0000256" key="1">
    <source>
        <dbReference type="ARBA" id="ARBA00003283"/>
    </source>
</evidence>
<dbReference type="Pfam" id="PF00589">
    <property type="entry name" value="Phage_integrase"/>
    <property type="match status" value="1"/>
</dbReference>
<keyword evidence="3" id="KW-0229">DNA integration</keyword>
<dbReference type="InterPro" id="IPR044068">
    <property type="entry name" value="CB"/>
</dbReference>
<evidence type="ECO:0000259" key="7">
    <source>
        <dbReference type="PROSITE" id="PS51898"/>
    </source>
</evidence>
<dbReference type="Gene3D" id="1.10.443.10">
    <property type="entry name" value="Intergrase catalytic core"/>
    <property type="match status" value="1"/>
</dbReference>
<protein>
    <submittedName>
        <fullName evidence="9">Tyrosine-type recombinase/integrase</fullName>
    </submittedName>
</protein>
<evidence type="ECO:0000259" key="8">
    <source>
        <dbReference type="PROSITE" id="PS51900"/>
    </source>
</evidence>
<dbReference type="GO" id="GO:0015074">
    <property type="term" value="P:DNA integration"/>
    <property type="evidence" value="ECO:0007669"/>
    <property type="project" value="UniProtKB-KW"/>
</dbReference>
<dbReference type="EMBL" id="CP060635">
    <property type="protein sequence ID" value="QNM07433.1"/>
    <property type="molecule type" value="Genomic_DNA"/>
</dbReference>